<keyword evidence="4" id="KW-1185">Reference proteome</keyword>
<evidence type="ECO:0000313" key="3">
    <source>
        <dbReference type="EMBL" id="MFC7306779.1"/>
    </source>
</evidence>
<evidence type="ECO:0000256" key="2">
    <source>
        <dbReference type="SAM" id="SignalP"/>
    </source>
</evidence>
<accession>A0ABW2JME3</accession>
<protein>
    <submittedName>
        <fullName evidence="3">Pilin</fullName>
    </submittedName>
</protein>
<dbReference type="InterPro" id="IPR043993">
    <property type="entry name" value="T4SS_pilin"/>
</dbReference>
<organism evidence="3 4">
    <name type="scientific">Streptomyces monticola</name>
    <dbReference type="NCBI Taxonomy" id="2666263"/>
    <lineage>
        <taxon>Bacteria</taxon>
        <taxon>Bacillati</taxon>
        <taxon>Actinomycetota</taxon>
        <taxon>Actinomycetes</taxon>
        <taxon>Kitasatosporales</taxon>
        <taxon>Streptomycetaceae</taxon>
        <taxon>Streptomyces</taxon>
    </lineage>
</organism>
<feature type="transmembrane region" description="Helical" evidence="1">
    <location>
        <begin position="79"/>
        <end position="99"/>
    </location>
</feature>
<name>A0ABW2JME3_9ACTN</name>
<proteinExistence type="predicted"/>
<gene>
    <name evidence="3" type="ORF">ACFQVC_21425</name>
</gene>
<evidence type="ECO:0000313" key="4">
    <source>
        <dbReference type="Proteomes" id="UP001596523"/>
    </source>
</evidence>
<feature type="transmembrane region" description="Helical" evidence="1">
    <location>
        <begin position="40"/>
        <end position="59"/>
    </location>
</feature>
<dbReference type="EMBL" id="JBHTCF010000009">
    <property type="protein sequence ID" value="MFC7306779.1"/>
    <property type="molecule type" value="Genomic_DNA"/>
</dbReference>
<feature type="signal peptide" evidence="2">
    <location>
        <begin position="1"/>
        <end position="24"/>
    </location>
</feature>
<sequence>MARTAFVAAAAIVALLADPPASWAVATVPEVISNLRNWIVGILAGLATLFLTFGGVRYLMAGGDPGEVEGAKRALKSAAIGYGLAILAPVLLTVLKSIVGAG</sequence>
<reference evidence="4" key="1">
    <citation type="journal article" date="2019" name="Int. J. Syst. Evol. Microbiol.">
        <title>The Global Catalogue of Microorganisms (GCM) 10K type strain sequencing project: providing services to taxonomists for standard genome sequencing and annotation.</title>
        <authorList>
            <consortium name="The Broad Institute Genomics Platform"/>
            <consortium name="The Broad Institute Genome Sequencing Center for Infectious Disease"/>
            <person name="Wu L."/>
            <person name="Ma J."/>
        </authorList>
    </citation>
    <scope>NUCLEOTIDE SEQUENCE [LARGE SCALE GENOMIC DNA]</scope>
    <source>
        <strain evidence="4">SYNS20</strain>
    </source>
</reference>
<keyword evidence="1" id="KW-0812">Transmembrane</keyword>
<comment type="caution">
    <text evidence="3">The sequence shown here is derived from an EMBL/GenBank/DDBJ whole genome shotgun (WGS) entry which is preliminary data.</text>
</comment>
<keyword evidence="2" id="KW-0732">Signal</keyword>
<evidence type="ECO:0000256" key="1">
    <source>
        <dbReference type="SAM" id="Phobius"/>
    </source>
</evidence>
<dbReference type="Proteomes" id="UP001596523">
    <property type="component" value="Unassembled WGS sequence"/>
</dbReference>
<keyword evidence="1" id="KW-0472">Membrane</keyword>
<dbReference type="Pfam" id="PF18895">
    <property type="entry name" value="T4SS_pilin"/>
    <property type="match status" value="1"/>
</dbReference>
<feature type="chain" id="PRO_5045457576" evidence="2">
    <location>
        <begin position="25"/>
        <end position="102"/>
    </location>
</feature>
<dbReference type="RefSeq" id="WP_381833131.1">
    <property type="nucleotide sequence ID" value="NZ_JBHTCF010000009.1"/>
</dbReference>
<keyword evidence="1" id="KW-1133">Transmembrane helix</keyword>